<gene>
    <name evidence="3" type="ORF">P0Y49_02650</name>
</gene>
<organism evidence="3 4">
    <name type="scientific">Candidatus Pedobacter colombiensis</name>
    <dbReference type="NCBI Taxonomy" id="3121371"/>
    <lineage>
        <taxon>Bacteria</taxon>
        <taxon>Pseudomonadati</taxon>
        <taxon>Bacteroidota</taxon>
        <taxon>Sphingobacteriia</taxon>
        <taxon>Sphingobacteriales</taxon>
        <taxon>Sphingobacteriaceae</taxon>
        <taxon>Pedobacter</taxon>
    </lineage>
</organism>
<feature type="coiled-coil region" evidence="1">
    <location>
        <begin position="98"/>
        <end position="125"/>
    </location>
</feature>
<proteinExistence type="predicted"/>
<dbReference type="AlphaFoldDB" id="A0AAJ5WC88"/>
<evidence type="ECO:0000256" key="1">
    <source>
        <dbReference type="SAM" id="Coils"/>
    </source>
</evidence>
<feature type="region of interest" description="Disordered" evidence="2">
    <location>
        <begin position="168"/>
        <end position="190"/>
    </location>
</feature>
<dbReference type="EMBL" id="CP119313">
    <property type="protein sequence ID" value="WEK20052.1"/>
    <property type="molecule type" value="Genomic_DNA"/>
</dbReference>
<reference evidence="3" key="1">
    <citation type="submission" date="2023-03" db="EMBL/GenBank/DDBJ databases">
        <title>Andean soil-derived lignocellulolytic bacterial consortium as a source of novel taxa and putative plastic-active enzymes.</title>
        <authorList>
            <person name="Diaz-Garcia L."/>
            <person name="Chuvochina M."/>
            <person name="Feuerriegel G."/>
            <person name="Bunk B."/>
            <person name="Sproer C."/>
            <person name="Streit W.R."/>
            <person name="Rodriguez L.M."/>
            <person name="Overmann J."/>
            <person name="Jimenez D.J."/>
        </authorList>
    </citation>
    <scope>NUCLEOTIDE SEQUENCE</scope>
    <source>
        <strain evidence="3">MAG 3858</strain>
    </source>
</reference>
<sequence>MMNQEDIFKKVGHILNELQDQYEFLAQNPSQLNELELELFLANANFLSDHVQIVRKINSNKAIKAIPERAEDQTPVIPEVVTISEVITKEPEIIQVPEIAKEKTLEELEAEYVEANEEVEEAREPLKFEFLLNDEPLTDKFEFEEQPVSTIFDRPLSKQEEEIIAEKQRLRDSQLQQQSTEKVAPEEEKSIPVQEPIVEKVEEKIIVQPVAIPVIDKAEEAPQVVKEPEVNQPRPTLNDMLGGKGAFSASLNEESNKTGITDLKQAINLNQKLLYIKDLFNGYNLAYAEAIDVINKMPDFKTVDSFLQQNYAVKNNWASKQATVDQFYELLNQRFPAK</sequence>
<protein>
    <submittedName>
        <fullName evidence="3">Uncharacterized protein</fullName>
    </submittedName>
</protein>
<evidence type="ECO:0000313" key="3">
    <source>
        <dbReference type="EMBL" id="WEK20052.1"/>
    </source>
</evidence>
<evidence type="ECO:0000313" key="4">
    <source>
        <dbReference type="Proteomes" id="UP001214530"/>
    </source>
</evidence>
<dbReference type="Proteomes" id="UP001214530">
    <property type="component" value="Chromosome"/>
</dbReference>
<accession>A0AAJ5WC88</accession>
<evidence type="ECO:0000256" key="2">
    <source>
        <dbReference type="SAM" id="MobiDB-lite"/>
    </source>
</evidence>
<name>A0AAJ5WC88_9SPHI</name>
<keyword evidence="1" id="KW-0175">Coiled coil</keyword>